<dbReference type="STRING" id="1121439.dsat_0772"/>
<evidence type="ECO:0000256" key="2">
    <source>
        <dbReference type="ARBA" id="ARBA00011738"/>
    </source>
</evidence>
<evidence type="ECO:0000256" key="10">
    <source>
        <dbReference type="HAMAP-Rule" id="MF_01405"/>
    </source>
</evidence>
<dbReference type="PANTHER" id="PTHR11067:SF9">
    <property type="entry name" value="INOSINE TRIPHOSPHATE PYROPHOSPHATASE"/>
    <property type="match status" value="1"/>
</dbReference>
<dbReference type="GO" id="GO:0000166">
    <property type="term" value="F:nucleotide binding"/>
    <property type="evidence" value="ECO:0007669"/>
    <property type="project" value="UniProtKB-KW"/>
</dbReference>
<keyword evidence="4 10" id="KW-0547">Nucleotide-binding</keyword>
<dbReference type="Gene3D" id="3.90.950.10">
    <property type="match status" value="1"/>
</dbReference>
<dbReference type="GO" id="GO:0017111">
    <property type="term" value="F:ribonucleoside triphosphate phosphatase activity"/>
    <property type="evidence" value="ECO:0007669"/>
    <property type="project" value="InterPro"/>
</dbReference>
<evidence type="ECO:0000256" key="7">
    <source>
        <dbReference type="ARBA" id="ARBA00023080"/>
    </source>
</evidence>
<feature type="binding site" evidence="10">
    <location>
        <begin position="182"/>
        <end position="183"/>
    </location>
    <ligand>
        <name>substrate</name>
    </ligand>
</feature>
<organism evidence="12 13">
    <name type="scientific">Alkalidesulfovibrio alkalitolerans DSM 16529</name>
    <dbReference type="NCBI Taxonomy" id="1121439"/>
    <lineage>
        <taxon>Bacteria</taxon>
        <taxon>Pseudomonadati</taxon>
        <taxon>Thermodesulfobacteriota</taxon>
        <taxon>Desulfovibrionia</taxon>
        <taxon>Desulfovibrionales</taxon>
        <taxon>Desulfovibrionaceae</taxon>
        <taxon>Alkalidesulfovibrio</taxon>
    </lineage>
</organism>
<keyword evidence="3 10" id="KW-0479">Metal-binding</keyword>
<keyword evidence="7 10" id="KW-0546">Nucleotide metabolism</keyword>
<proteinExistence type="inferred from homology"/>
<dbReference type="EMBL" id="ATHI01000027">
    <property type="protein sequence ID" value="EPR32420.1"/>
    <property type="molecule type" value="Genomic_DNA"/>
</dbReference>
<dbReference type="EC" id="3.6.1.66" evidence="10"/>
<dbReference type="PATRIC" id="fig|1121439.3.peg.2133"/>
<comment type="caution">
    <text evidence="12">The sequence shown here is derived from an EMBL/GenBank/DDBJ whole genome shotgun (WGS) entry which is preliminary data.</text>
</comment>
<keyword evidence="6 10" id="KW-0460">Magnesium</keyword>
<evidence type="ECO:0000256" key="3">
    <source>
        <dbReference type="ARBA" id="ARBA00022723"/>
    </source>
</evidence>
<feature type="binding site" evidence="10">
    <location>
        <position position="177"/>
    </location>
    <ligand>
        <name>substrate</name>
    </ligand>
</feature>
<dbReference type="CDD" id="cd00515">
    <property type="entry name" value="HAM1"/>
    <property type="match status" value="1"/>
</dbReference>
<gene>
    <name evidence="12" type="ORF">dsat_0772</name>
</gene>
<dbReference type="GO" id="GO:0036222">
    <property type="term" value="F:XTP diphosphatase activity"/>
    <property type="evidence" value="ECO:0007669"/>
    <property type="project" value="UniProtKB-UniRule"/>
</dbReference>
<dbReference type="InterPro" id="IPR002637">
    <property type="entry name" value="RdgB/HAM1"/>
</dbReference>
<comment type="cofactor">
    <cofactor evidence="10">
        <name>Mg(2+)</name>
        <dbReference type="ChEBI" id="CHEBI:18420"/>
    </cofactor>
    <text evidence="10">Binds 1 Mg(2+) ion per subunit.</text>
</comment>
<dbReference type="NCBIfam" id="NF011397">
    <property type="entry name" value="PRK14822.1"/>
    <property type="match status" value="1"/>
</dbReference>
<dbReference type="HAMAP" id="MF_01405">
    <property type="entry name" value="Non_canon_purine_NTPase"/>
    <property type="match status" value="1"/>
</dbReference>
<feature type="binding site" evidence="10">
    <location>
        <begin position="9"/>
        <end position="14"/>
    </location>
    <ligand>
        <name>substrate</name>
    </ligand>
</feature>
<reference evidence="12 13" key="1">
    <citation type="journal article" date="2013" name="Genome Announc.">
        <title>Draft genome sequences for three mercury-methylating, sulfate-reducing bacteria.</title>
        <authorList>
            <person name="Brown S.D."/>
            <person name="Hurt R.A.Jr."/>
            <person name="Gilmour C.C."/>
            <person name="Elias D.A."/>
        </authorList>
    </citation>
    <scope>NUCLEOTIDE SEQUENCE [LARGE SCALE GENOMIC DNA]</scope>
    <source>
        <strain evidence="12 13">DSM 16529</strain>
    </source>
</reference>
<sequence>MSNEIVLATRNQGKITELAELLKGTGLAVLGLDAFPGAPEVEETGETFEDNALLKARAIAAFTGITAVADDSGLAVDALSGAPGVRSARYAGEDATDATNNARLLRELSGVPLEKRTARFVCVMAAVSPSGDEVVVRGEWEGRVADQARGEGGFGYDPLFVDPVDGRHAAELPRDEKNRRSHRGAAMRALLSCWPDFWKSAKRD</sequence>
<dbReference type="RefSeq" id="WP_020887469.1">
    <property type="nucleotide sequence ID" value="NZ_ATHI01000027.1"/>
</dbReference>
<dbReference type="SUPFAM" id="SSF52972">
    <property type="entry name" value="ITPase-like"/>
    <property type="match status" value="1"/>
</dbReference>
<evidence type="ECO:0000256" key="5">
    <source>
        <dbReference type="ARBA" id="ARBA00022801"/>
    </source>
</evidence>
<comment type="catalytic activity">
    <reaction evidence="9 10">
        <text>XTP + H2O = XMP + diphosphate + H(+)</text>
        <dbReference type="Rhea" id="RHEA:28610"/>
        <dbReference type="ChEBI" id="CHEBI:15377"/>
        <dbReference type="ChEBI" id="CHEBI:15378"/>
        <dbReference type="ChEBI" id="CHEBI:33019"/>
        <dbReference type="ChEBI" id="CHEBI:57464"/>
        <dbReference type="ChEBI" id="CHEBI:61314"/>
        <dbReference type="EC" id="3.6.1.66"/>
    </reaction>
</comment>
<dbReference type="Proteomes" id="UP000014975">
    <property type="component" value="Unassembled WGS sequence"/>
</dbReference>
<feature type="binding site" evidence="10">
    <location>
        <begin position="154"/>
        <end position="157"/>
    </location>
    <ligand>
        <name>substrate</name>
    </ligand>
</feature>
<comment type="similarity">
    <text evidence="1 10 11">Belongs to the HAM1 NTPase family.</text>
</comment>
<comment type="function">
    <text evidence="10">Pyrophosphatase that catalyzes the hydrolysis of nucleoside triphosphates to their monophosphate derivatives, with a high preference for the non-canonical purine nucleotides XTP (xanthosine triphosphate), dITP (deoxyinosine triphosphate) and ITP. Seems to function as a house-cleaning enzyme that removes non-canonical purine nucleotides from the nucleotide pool, thus preventing their incorporation into DNA/RNA and avoiding chromosomal lesions.</text>
</comment>
<evidence type="ECO:0000256" key="11">
    <source>
        <dbReference type="RuleBase" id="RU003781"/>
    </source>
</evidence>
<protein>
    <recommendedName>
        <fullName evidence="10">dITP/XTP pyrophosphatase</fullName>
        <ecNumber evidence="10">3.6.1.66</ecNumber>
    </recommendedName>
    <alternativeName>
        <fullName evidence="10">Non-canonical purine NTP pyrophosphatase</fullName>
    </alternativeName>
    <alternativeName>
        <fullName evidence="10">Non-standard purine NTP pyrophosphatase</fullName>
    </alternativeName>
    <alternativeName>
        <fullName evidence="10">Nucleoside-triphosphate diphosphatase</fullName>
    </alternativeName>
    <alternativeName>
        <fullName evidence="10">Nucleoside-triphosphate pyrophosphatase</fullName>
        <shortName evidence="10">NTPase</shortName>
    </alternativeName>
</protein>
<evidence type="ECO:0000256" key="4">
    <source>
        <dbReference type="ARBA" id="ARBA00022741"/>
    </source>
</evidence>
<evidence type="ECO:0000256" key="1">
    <source>
        <dbReference type="ARBA" id="ARBA00008023"/>
    </source>
</evidence>
<dbReference type="InterPro" id="IPR029001">
    <property type="entry name" value="ITPase-like_fam"/>
</dbReference>
<dbReference type="FunFam" id="3.90.950.10:FF:000001">
    <property type="entry name" value="dITP/XTP pyrophosphatase"/>
    <property type="match status" value="1"/>
</dbReference>
<dbReference type="GO" id="GO:0035870">
    <property type="term" value="F:dITP diphosphatase activity"/>
    <property type="evidence" value="ECO:0007669"/>
    <property type="project" value="UniProtKB-UniRule"/>
</dbReference>
<evidence type="ECO:0000313" key="12">
    <source>
        <dbReference type="EMBL" id="EPR32420.1"/>
    </source>
</evidence>
<evidence type="ECO:0000256" key="9">
    <source>
        <dbReference type="ARBA" id="ARBA00052017"/>
    </source>
</evidence>
<dbReference type="GO" id="GO:0036220">
    <property type="term" value="F:ITP diphosphatase activity"/>
    <property type="evidence" value="ECO:0007669"/>
    <property type="project" value="UniProtKB-UniRule"/>
</dbReference>
<dbReference type="GO" id="GO:0009146">
    <property type="term" value="P:purine nucleoside triphosphate catabolic process"/>
    <property type="evidence" value="ECO:0007669"/>
    <property type="project" value="UniProtKB-UniRule"/>
</dbReference>
<evidence type="ECO:0000256" key="8">
    <source>
        <dbReference type="ARBA" id="ARBA00051875"/>
    </source>
</evidence>
<feature type="binding site" evidence="10">
    <location>
        <position position="71"/>
    </location>
    <ligand>
        <name>Mg(2+)</name>
        <dbReference type="ChEBI" id="CHEBI:18420"/>
    </ligand>
</feature>
<dbReference type="InterPro" id="IPR020922">
    <property type="entry name" value="dITP/XTP_pyrophosphatase"/>
</dbReference>
<dbReference type="NCBIfam" id="TIGR00042">
    <property type="entry name" value="RdgB/HAM1 family non-canonical purine NTP pyrophosphatase"/>
    <property type="match status" value="1"/>
</dbReference>
<evidence type="ECO:0000313" key="13">
    <source>
        <dbReference type="Proteomes" id="UP000014975"/>
    </source>
</evidence>
<dbReference type="GO" id="GO:0005829">
    <property type="term" value="C:cytosol"/>
    <property type="evidence" value="ECO:0007669"/>
    <property type="project" value="TreeGrafter"/>
</dbReference>
<comment type="catalytic activity">
    <reaction evidence="10">
        <text>ITP + H2O = IMP + diphosphate + H(+)</text>
        <dbReference type="Rhea" id="RHEA:29399"/>
        <dbReference type="ChEBI" id="CHEBI:15377"/>
        <dbReference type="ChEBI" id="CHEBI:15378"/>
        <dbReference type="ChEBI" id="CHEBI:33019"/>
        <dbReference type="ChEBI" id="CHEBI:58053"/>
        <dbReference type="ChEBI" id="CHEBI:61402"/>
        <dbReference type="EC" id="3.6.1.66"/>
    </reaction>
</comment>
<dbReference type="OrthoDB" id="9807456at2"/>
<comment type="catalytic activity">
    <reaction evidence="8 10">
        <text>dITP + H2O = dIMP + diphosphate + H(+)</text>
        <dbReference type="Rhea" id="RHEA:28342"/>
        <dbReference type="ChEBI" id="CHEBI:15377"/>
        <dbReference type="ChEBI" id="CHEBI:15378"/>
        <dbReference type="ChEBI" id="CHEBI:33019"/>
        <dbReference type="ChEBI" id="CHEBI:61194"/>
        <dbReference type="ChEBI" id="CHEBI:61382"/>
        <dbReference type="EC" id="3.6.1.66"/>
    </reaction>
</comment>
<dbReference type="Pfam" id="PF01725">
    <property type="entry name" value="Ham1p_like"/>
    <property type="match status" value="1"/>
</dbReference>
<keyword evidence="13" id="KW-1185">Reference proteome</keyword>
<comment type="subunit">
    <text evidence="2 10">Homodimer.</text>
</comment>
<evidence type="ECO:0000256" key="6">
    <source>
        <dbReference type="ARBA" id="ARBA00022842"/>
    </source>
</evidence>
<dbReference type="AlphaFoldDB" id="S7T7F3"/>
<feature type="binding site" evidence="10">
    <location>
        <position position="42"/>
    </location>
    <ligand>
        <name>Mg(2+)</name>
        <dbReference type="ChEBI" id="CHEBI:18420"/>
    </ligand>
</feature>
<dbReference type="PANTHER" id="PTHR11067">
    <property type="entry name" value="INOSINE TRIPHOSPHATE PYROPHOSPHATASE/HAM1 PROTEIN"/>
    <property type="match status" value="1"/>
</dbReference>
<accession>S7T7F3</accession>
<name>S7T7F3_9BACT</name>
<dbReference type="GO" id="GO:0009117">
    <property type="term" value="P:nucleotide metabolic process"/>
    <property type="evidence" value="ECO:0007669"/>
    <property type="project" value="UniProtKB-KW"/>
</dbReference>
<keyword evidence="5 10" id="KW-0378">Hydrolase</keyword>
<feature type="binding site" evidence="10">
    <location>
        <position position="72"/>
    </location>
    <ligand>
        <name>substrate</name>
    </ligand>
</feature>
<dbReference type="GO" id="GO:0046872">
    <property type="term" value="F:metal ion binding"/>
    <property type="evidence" value="ECO:0007669"/>
    <property type="project" value="UniProtKB-KW"/>
</dbReference>
<dbReference type="eggNOG" id="COG0127">
    <property type="taxonomic scope" value="Bacteria"/>
</dbReference>
<feature type="active site" description="Proton acceptor" evidence="10">
    <location>
        <position position="71"/>
    </location>
</feature>